<dbReference type="InterPro" id="IPR012341">
    <property type="entry name" value="6hp_glycosidase-like_sf"/>
</dbReference>
<evidence type="ECO:0000256" key="6">
    <source>
        <dbReference type="ARBA" id="ARBA00023295"/>
    </source>
</evidence>
<dbReference type="InterPro" id="IPR001701">
    <property type="entry name" value="Glyco_hydro_9"/>
</dbReference>
<comment type="similarity">
    <text evidence="2 8 9">Belongs to the glycosyl hydrolase 9 (cellulase E) family.</text>
</comment>
<evidence type="ECO:0000259" key="10">
    <source>
        <dbReference type="Pfam" id="PF00759"/>
    </source>
</evidence>
<dbReference type="InterPro" id="IPR008928">
    <property type="entry name" value="6-hairpin_glycosidase_sf"/>
</dbReference>
<dbReference type="AlphaFoldDB" id="A0ABD2YSE0"/>
<keyword evidence="5 8" id="KW-0119">Carbohydrate metabolism</keyword>
<evidence type="ECO:0000256" key="7">
    <source>
        <dbReference type="ARBA" id="ARBA00023326"/>
    </source>
</evidence>
<organism evidence="11 12">
    <name type="scientific">Cinchona calisaya</name>
    <dbReference type="NCBI Taxonomy" id="153742"/>
    <lineage>
        <taxon>Eukaryota</taxon>
        <taxon>Viridiplantae</taxon>
        <taxon>Streptophyta</taxon>
        <taxon>Embryophyta</taxon>
        <taxon>Tracheophyta</taxon>
        <taxon>Spermatophyta</taxon>
        <taxon>Magnoliopsida</taxon>
        <taxon>eudicotyledons</taxon>
        <taxon>Gunneridae</taxon>
        <taxon>Pentapetalae</taxon>
        <taxon>asterids</taxon>
        <taxon>lamiids</taxon>
        <taxon>Gentianales</taxon>
        <taxon>Rubiaceae</taxon>
        <taxon>Cinchonoideae</taxon>
        <taxon>Cinchoneae</taxon>
        <taxon>Cinchona</taxon>
    </lineage>
</organism>
<evidence type="ECO:0000256" key="9">
    <source>
        <dbReference type="RuleBase" id="RU361166"/>
    </source>
</evidence>
<keyword evidence="12" id="KW-1185">Reference proteome</keyword>
<evidence type="ECO:0000256" key="8">
    <source>
        <dbReference type="PROSITE-ProRule" id="PRU10059"/>
    </source>
</evidence>
<dbReference type="Gene3D" id="1.50.10.10">
    <property type="match status" value="1"/>
</dbReference>
<name>A0ABD2YSE0_9GENT</name>
<evidence type="ECO:0000256" key="2">
    <source>
        <dbReference type="ARBA" id="ARBA00007072"/>
    </source>
</evidence>
<keyword evidence="7 8" id="KW-0624">Polysaccharide degradation</keyword>
<dbReference type="InterPro" id="IPR018221">
    <property type="entry name" value="Glyco_hydro_9_His_AS"/>
</dbReference>
<dbReference type="PANTHER" id="PTHR22298">
    <property type="entry name" value="ENDO-1,4-BETA-GLUCANASE"/>
    <property type="match status" value="1"/>
</dbReference>
<evidence type="ECO:0000313" key="11">
    <source>
        <dbReference type="EMBL" id="KAL3509873.1"/>
    </source>
</evidence>
<keyword evidence="3 8" id="KW-0378">Hydrolase</keyword>
<accession>A0ABD2YSE0</accession>
<protein>
    <recommendedName>
        <fullName evidence="9">Endoglucanase</fullName>
        <ecNumber evidence="9">3.2.1.4</ecNumber>
    </recommendedName>
</protein>
<feature type="active site" evidence="8">
    <location>
        <position position="430"/>
    </location>
</feature>
<proteinExistence type="inferred from homology"/>
<dbReference type="GO" id="GO:0008810">
    <property type="term" value="F:cellulase activity"/>
    <property type="evidence" value="ECO:0007669"/>
    <property type="project" value="UniProtKB-EC"/>
</dbReference>
<dbReference type="GO" id="GO:0030245">
    <property type="term" value="P:cellulose catabolic process"/>
    <property type="evidence" value="ECO:0007669"/>
    <property type="project" value="UniProtKB-KW"/>
</dbReference>
<comment type="catalytic activity">
    <reaction evidence="1 9">
        <text>Endohydrolysis of (1-&gt;4)-beta-D-glucosidic linkages in cellulose, lichenin and cereal beta-D-glucans.</text>
        <dbReference type="EC" id="3.2.1.4"/>
    </reaction>
</comment>
<evidence type="ECO:0000256" key="3">
    <source>
        <dbReference type="ARBA" id="ARBA00022801"/>
    </source>
</evidence>
<dbReference type="EC" id="3.2.1.4" evidence="9"/>
<dbReference type="PROSITE" id="PS00592">
    <property type="entry name" value="GH9_2"/>
    <property type="match status" value="1"/>
</dbReference>
<dbReference type="EMBL" id="JBJUIK010000012">
    <property type="protein sequence ID" value="KAL3509873.1"/>
    <property type="molecule type" value="Genomic_DNA"/>
</dbReference>
<evidence type="ECO:0000313" key="12">
    <source>
        <dbReference type="Proteomes" id="UP001630127"/>
    </source>
</evidence>
<gene>
    <name evidence="11" type="ORF">ACH5RR_029274</name>
</gene>
<sequence length="524" mass="59462">MEMKNKNINGHFKVLKLPRFLLHYSLFLLCFTIFVPSQAFDYADALSKSLLYFEAQRSGRLPYNQRVTWRHHSGLTDGLEQGVDLVGGYYDAGDHVKFGLPMAFTITMLSWGVIEYGKQIEAAGEMEHALEAIKWGTDYFIKAHTNPNVLWAEVGDGDTDHYCWQRPEDMTTSRRAYKIDQKNPGSDLAGETAAAMAAASIVFRKSNSHYSHLLLQHAQELFEFGDKYRGKYDSSVGVVKSYYASVSGFMDELLWAALWLYKATDNADYFKYVINKGHCFGGIGWAISEFSWDVKYAGIQIIASKLLHEEKHSQQTHILEQYKSKAEYYICSCLNKNNGSNNNVDRTPAGLLYVRRWNNMQYVSSAAYLLTVYSDFLQNSQKKIKCHEGLVGHEELLIFAKSQVDYILGSNPQNMSYLVGFGPKYPIRVHHRGASIVPYRENKGFIGCTQGYDNWYSNPKPNPNVLIGALVGGPDCQDNFSDERGNYMQTEACTYNTAPLVGVFARLNELDSTPLRASYQRNTY</sequence>
<evidence type="ECO:0000256" key="1">
    <source>
        <dbReference type="ARBA" id="ARBA00000966"/>
    </source>
</evidence>
<keyword evidence="4 9" id="KW-0136">Cellulose degradation</keyword>
<dbReference type="SUPFAM" id="SSF48208">
    <property type="entry name" value="Six-hairpin glycosidases"/>
    <property type="match status" value="1"/>
</dbReference>
<reference evidence="11 12" key="1">
    <citation type="submission" date="2024-11" db="EMBL/GenBank/DDBJ databases">
        <title>A near-complete genome assembly of Cinchona calisaya.</title>
        <authorList>
            <person name="Lian D.C."/>
            <person name="Zhao X.W."/>
            <person name="Wei L."/>
        </authorList>
    </citation>
    <scope>NUCLEOTIDE SEQUENCE [LARGE SCALE GENOMIC DNA]</scope>
    <source>
        <tissue evidence="11">Nenye</tissue>
    </source>
</reference>
<comment type="caution">
    <text evidence="11">The sequence shown here is derived from an EMBL/GenBank/DDBJ whole genome shotgun (WGS) entry which is preliminary data.</text>
</comment>
<dbReference type="FunFam" id="1.50.10.10:FF:000020">
    <property type="entry name" value="Endoglucanase"/>
    <property type="match status" value="1"/>
</dbReference>
<dbReference type="Pfam" id="PF00759">
    <property type="entry name" value="Glyco_hydro_9"/>
    <property type="match status" value="1"/>
</dbReference>
<evidence type="ECO:0000256" key="4">
    <source>
        <dbReference type="ARBA" id="ARBA00023001"/>
    </source>
</evidence>
<feature type="domain" description="Glycoside hydrolase family 9" evidence="10">
    <location>
        <begin position="42"/>
        <end position="503"/>
    </location>
</feature>
<keyword evidence="6 8" id="KW-0326">Glycosidase</keyword>
<evidence type="ECO:0000256" key="5">
    <source>
        <dbReference type="ARBA" id="ARBA00023277"/>
    </source>
</evidence>
<dbReference type="Proteomes" id="UP001630127">
    <property type="component" value="Unassembled WGS sequence"/>
</dbReference>